<accession>A0A0C9X2A8</accession>
<evidence type="ECO:0000313" key="2">
    <source>
        <dbReference type="Proteomes" id="UP000054477"/>
    </source>
</evidence>
<proteinExistence type="predicted"/>
<dbReference type="HOGENOM" id="CLU_1366440_0_0_1"/>
<dbReference type="OrthoDB" id="3060612at2759"/>
<dbReference type="AlphaFoldDB" id="A0A0C9X2A8"/>
<organism evidence="1 2">
    <name type="scientific">Laccaria amethystina LaAM-08-1</name>
    <dbReference type="NCBI Taxonomy" id="1095629"/>
    <lineage>
        <taxon>Eukaryota</taxon>
        <taxon>Fungi</taxon>
        <taxon>Dikarya</taxon>
        <taxon>Basidiomycota</taxon>
        <taxon>Agaricomycotina</taxon>
        <taxon>Agaricomycetes</taxon>
        <taxon>Agaricomycetidae</taxon>
        <taxon>Agaricales</taxon>
        <taxon>Agaricineae</taxon>
        <taxon>Hydnangiaceae</taxon>
        <taxon>Laccaria</taxon>
    </lineage>
</organism>
<dbReference type="EMBL" id="KN838968">
    <property type="protein sequence ID" value="KIJ91781.1"/>
    <property type="molecule type" value="Genomic_DNA"/>
</dbReference>
<reference evidence="1 2" key="1">
    <citation type="submission" date="2014-04" db="EMBL/GenBank/DDBJ databases">
        <authorList>
            <consortium name="DOE Joint Genome Institute"/>
            <person name="Kuo A."/>
            <person name="Kohler A."/>
            <person name="Nagy L.G."/>
            <person name="Floudas D."/>
            <person name="Copeland A."/>
            <person name="Barry K.W."/>
            <person name="Cichocki N."/>
            <person name="Veneault-Fourrey C."/>
            <person name="LaButti K."/>
            <person name="Lindquist E.A."/>
            <person name="Lipzen A."/>
            <person name="Lundell T."/>
            <person name="Morin E."/>
            <person name="Murat C."/>
            <person name="Sun H."/>
            <person name="Tunlid A."/>
            <person name="Henrissat B."/>
            <person name="Grigoriev I.V."/>
            <person name="Hibbett D.S."/>
            <person name="Martin F."/>
            <person name="Nordberg H.P."/>
            <person name="Cantor M.N."/>
            <person name="Hua S.X."/>
        </authorList>
    </citation>
    <scope>NUCLEOTIDE SEQUENCE [LARGE SCALE GENOMIC DNA]</scope>
    <source>
        <strain evidence="1 2">LaAM-08-1</strain>
    </source>
</reference>
<gene>
    <name evidence="1" type="ORF">K443DRAFT_126145</name>
</gene>
<reference evidence="2" key="2">
    <citation type="submission" date="2015-01" db="EMBL/GenBank/DDBJ databases">
        <title>Evolutionary Origins and Diversification of the Mycorrhizal Mutualists.</title>
        <authorList>
            <consortium name="DOE Joint Genome Institute"/>
            <consortium name="Mycorrhizal Genomics Consortium"/>
            <person name="Kohler A."/>
            <person name="Kuo A."/>
            <person name="Nagy L.G."/>
            <person name="Floudas D."/>
            <person name="Copeland A."/>
            <person name="Barry K.W."/>
            <person name="Cichocki N."/>
            <person name="Veneault-Fourrey C."/>
            <person name="LaButti K."/>
            <person name="Lindquist E.A."/>
            <person name="Lipzen A."/>
            <person name="Lundell T."/>
            <person name="Morin E."/>
            <person name="Murat C."/>
            <person name="Riley R."/>
            <person name="Ohm R."/>
            <person name="Sun H."/>
            <person name="Tunlid A."/>
            <person name="Henrissat B."/>
            <person name="Grigoriev I.V."/>
            <person name="Hibbett D.S."/>
            <person name="Martin F."/>
        </authorList>
    </citation>
    <scope>NUCLEOTIDE SEQUENCE [LARGE SCALE GENOMIC DNA]</scope>
    <source>
        <strain evidence="2">LaAM-08-1</strain>
    </source>
</reference>
<protein>
    <submittedName>
        <fullName evidence="1">Uncharacterized protein</fullName>
    </submittedName>
</protein>
<name>A0A0C9X2A8_9AGAR</name>
<keyword evidence="2" id="KW-1185">Reference proteome</keyword>
<dbReference type="STRING" id="1095629.A0A0C9X2A8"/>
<evidence type="ECO:0000313" key="1">
    <source>
        <dbReference type="EMBL" id="KIJ91781.1"/>
    </source>
</evidence>
<sequence length="194" mass="21933">MNMNLYGHIAEKYTPRSGYDPGSKPTYMPILDEKASTNEVASWYDWWRHDGQVSHILFSRLSATACSQLSGAGATHHLRRTAQELYTELVNIFGGTDYNTAAAVHEELSQLLFAPNRVHDYITCWRTGLNQLCLAGHPFDHADSLQFFVNHLPLGSTYDMIRQQVLFELGTAESSAQLPQFESVVERVRIVELN</sequence>
<dbReference type="Proteomes" id="UP000054477">
    <property type="component" value="Unassembled WGS sequence"/>
</dbReference>